<evidence type="ECO:0000256" key="3">
    <source>
        <dbReference type="ARBA" id="ARBA00022448"/>
    </source>
</evidence>
<evidence type="ECO:0000256" key="4">
    <source>
        <dbReference type="ARBA" id="ARBA00022692"/>
    </source>
</evidence>
<keyword evidence="9 10" id="KW-0472">Membrane</keyword>
<keyword evidence="8" id="KW-0406">Ion transport</keyword>
<dbReference type="GO" id="GO:0015677">
    <property type="term" value="P:copper ion import"/>
    <property type="evidence" value="ECO:0007669"/>
    <property type="project" value="TreeGrafter"/>
</dbReference>
<evidence type="ECO:0000313" key="13">
    <source>
        <dbReference type="Proteomes" id="UP000503462"/>
    </source>
</evidence>
<dbReference type="InterPro" id="IPR013130">
    <property type="entry name" value="Fe3_Rdtase_TM_dom"/>
</dbReference>
<dbReference type="CDD" id="cd06186">
    <property type="entry name" value="NOX_Duox_like_FAD_NADP"/>
    <property type="match status" value="1"/>
</dbReference>
<accession>A0A6H0XYJ0</accession>
<comment type="subcellular location">
    <subcellularLocation>
        <location evidence="1">Membrane</location>
        <topology evidence="1">Multi-pass membrane protein</topology>
    </subcellularLocation>
</comment>
<dbReference type="EMBL" id="CP051141">
    <property type="protein sequence ID" value="QIW99841.1"/>
    <property type="molecule type" value="Genomic_DNA"/>
</dbReference>
<dbReference type="Proteomes" id="UP000503462">
    <property type="component" value="Chromosome 3"/>
</dbReference>
<feature type="transmembrane region" description="Helical" evidence="10">
    <location>
        <begin position="208"/>
        <end position="227"/>
    </location>
</feature>
<dbReference type="InterPro" id="IPR017927">
    <property type="entry name" value="FAD-bd_FR_type"/>
</dbReference>
<feature type="transmembrane region" description="Helical" evidence="10">
    <location>
        <begin position="123"/>
        <end position="146"/>
    </location>
</feature>
<sequence length="648" mass="72398">MAATLEGRHIQNLSEAAGLEPHWGYVSRAIPCTNDAGSCAYLDLVYASHDRGMLYSGILWITILTVIFTLAFVTRARSSSQLAEIDNRSALSRYFRAISAGMRKRLLPDAWHLMFGRATRLQVTVLLLLAGYLIIWTFVGMTYQQWMTPVKNKPGVYNTRTTLGPWSDRVGILAYALTPLSVLLGNRESLLSVLTGIPYQKLNFLHRWLGWIIFVQSALHTIGWCIVEIRLYQPQPQVAHDWIIQTYMIWGVVAMTLLTILIVLSTPWGIRLTGYEFFRKAHYVLAMVYIGACWGHWEQLKCFLLPSLLLWFVDRAARLVRTGLLHYQLLETGSFGFEPAQATITLFQHAIGGDVLRLDLELDHDPWHVGQHYYLCFPESSIWQSHPFTPLNAPKVVDGKVKHSYILRAKNGETKKLAKLAASKSISESSSTSVVLTGAYGEKLMEGLTARTNIICIAGGTGITYVLPVLLELASQRTYSTDRQIELVWAVRHANDLQWIELELETLRQCSKALNLHIRLYATRDCKCGAQCSCGSSLAEKAINVKVVSESSLSSEADNDEIVPSKACTYGQKVADAAMQIGRPNIDALVKTFLEQTICGRTVVLASGPGGMLSDARQAVASCNNGRQVLKGHDRYDVDLICDDRLEW</sequence>
<dbReference type="InterPro" id="IPR013121">
    <property type="entry name" value="Fe_red_NAD-bd_6"/>
</dbReference>
<keyword evidence="6 10" id="KW-1133">Transmembrane helix</keyword>
<evidence type="ECO:0000256" key="5">
    <source>
        <dbReference type="ARBA" id="ARBA00022982"/>
    </source>
</evidence>
<feature type="transmembrane region" description="Helical" evidence="10">
    <location>
        <begin position="247"/>
        <end position="269"/>
    </location>
</feature>
<dbReference type="AlphaFoldDB" id="A0A6H0XYJ0"/>
<dbReference type="GO" id="GO:0006879">
    <property type="term" value="P:intracellular iron ion homeostasis"/>
    <property type="evidence" value="ECO:0007669"/>
    <property type="project" value="TreeGrafter"/>
</dbReference>
<dbReference type="GO" id="GO:0000293">
    <property type="term" value="F:ferric-chelate reductase activity"/>
    <property type="evidence" value="ECO:0007669"/>
    <property type="project" value="UniProtKB-ARBA"/>
</dbReference>
<dbReference type="SUPFAM" id="SSF52343">
    <property type="entry name" value="Ferredoxin reductase-like, C-terminal NADP-linked domain"/>
    <property type="match status" value="1"/>
</dbReference>
<feature type="transmembrane region" description="Helical" evidence="10">
    <location>
        <begin position="53"/>
        <end position="73"/>
    </location>
</feature>
<dbReference type="Gene3D" id="3.40.50.80">
    <property type="entry name" value="Nucleotide-binding domain of ferredoxin-NADP reductase (FNR) module"/>
    <property type="match status" value="1"/>
</dbReference>
<dbReference type="InterPro" id="IPR013112">
    <property type="entry name" value="FAD-bd_8"/>
</dbReference>
<evidence type="ECO:0000256" key="9">
    <source>
        <dbReference type="ARBA" id="ARBA00023136"/>
    </source>
</evidence>
<dbReference type="OrthoDB" id="167398at2759"/>
<keyword evidence="4 10" id="KW-0812">Transmembrane</keyword>
<dbReference type="GO" id="GO:0006826">
    <property type="term" value="P:iron ion transport"/>
    <property type="evidence" value="ECO:0007669"/>
    <property type="project" value="TreeGrafter"/>
</dbReference>
<dbReference type="PANTHER" id="PTHR32361">
    <property type="entry name" value="FERRIC/CUPRIC REDUCTASE TRANSMEMBRANE COMPONENT"/>
    <property type="match status" value="1"/>
</dbReference>
<dbReference type="Pfam" id="PF08022">
    <property type="entry name" value="FAD_binding_8"/>
    <property type="match status" value="1"/>
</dbReference>
<feature type="domain" description="FAD-binding FR-type" evidence="11">
    <location>
        <begin position="337"/>
        <end position="446"/>
    </location>
</feature>
<proteinExistence type="inferred from homology"/>
<dbReference type="Pfam" id="PF08030">
    <property type="entry name" value="NAD_binding_6"/>
    <property type="match status" value="1"/>
</dbReference>
<dbReference type="SFLD" id="SFLDS00052">
    <property type="entry name" value="Ferric_Reductase_Domain"/>
    <property type="match status" value="1"/>
</dbReference>
<evidence type="ECO:0000313" key="12">
    <source>
        <dbReference type="EMBL" id="QIW99841.1"/>
    </source>
</evidence>
<evidence type="ECO:0000256" key="2">
    <source>
        <dbReference type="ARBA" id="ARBA00006278"/>
    </source>
</evidence>
<organism evidence="12 13">
    <name type="scientific">Peltaster fructicola</name>
    <dbReference type="NCBI Taxonomy" id="286661"/>
    <lineage>
        <taxon>Eukaryota</taxon>
        <taxon>Fungi</taxon>
        <taxon>Dikarya</taxon>
        <taxon>Ascomycota</taxon>
        <taxon>Pezizomycotina</taxon>
        <taxon>Dothideomycetes</taxon>
        <taxon>Dothideomycetes incertae sedis</taxon>
        <taxon>Peltaster</taxon>
    </lineage>
</organism>
<dbReference type="PANTHER" id="PTHR32361:SF3">
    <property type="entry name" value="REDUCTASE, PUTATIVE (AFU_ORTHOLOGUE AFUA_6G13750)-RELATED"/>
    <property type="match status" value="1"/>
</dbReference>
<dbReference type="InterPro" id="IPR039261">
    <property type="entry name" value="FNR_nucleotide-bd"/>
</dbReference>
<keyword evidence="3" id="KW-0813">Transport</keyword>
<protein>
    <recommendedName>
        <fullName evidence="11">FAD-binding FR-type domain-containing protein</fullName>
    </recommendedName>
</protein>
<evidence type="ECO:0000256" key="7">
    <source>
        <dbReference type="ARBA" id="ARBA00023002"/>
    </source>
</evidence>
<evidence type="ECO:0000256" key="1">
    <source>
        <dbReference type="ARBA" id="ARBA00004141"/>
    </source>
</evidence>
<dbReference type="Pfam" id="PF01794">
    <property type="entry name" value="Ferric_reduct"/>
    <property type="match status" value="1"/>
</dbReference>
<keyword evidence="13" id="KW-1185">Reference proteome</keyword>
<evidence type="ECO:0000256" key="8">
    <source>
        <dbReference type="ARBA" id="ARBA00023065"/>
    </source>
</evidence>
<gene>
    <name evidence="12" type="ORF">AMS68_005359</name>
</gene>
<dbReference type="GO" id="GO:0005886">
    <property type="term" value="C:plasma membrane"/>
    <property type="evidence" value="ECO:0007669"/>
    <property type="project" value="TreeGrafter"/>
</dbReference>
<keyword evidence="7" id="KW-0560">Oxidoreductase</keyword>
<dbReference type="InterPro" id="IPR051410">
    <property type="entry name" value="Ferric/Cupric_Reductase"/>
</dbReference>
<evidence type="ECO:0000259" key="11">
    <source>
        <dbReference type="PROSITE" id="PS51384"/>
    </source>
</evidence>
<evidence type="ECO:0000256" key="10">
    <source>
        <dbReference type="SAM" id="Phobius"/>
    </source>
</evidence>
<reference evidence="12 13" key="1">
    <citation type="journal article" date="2016" name="Sci. Rep.">
        <title>Peltaster fructicola genome reveals evolution from an invasive phytopathogen to an ectophytic parasite.</title>
        <authorList>
            <person name="Xu C."/>
            <person name="Chen H."/>
            <person name="Gleason M.L."/>
            <person name="Xu J.R."/>
            <person name="Liu H."/>
            <person name="Zhang R."/>
            <person name="Sun G."/>
        </authorList>
    </citation>
    <scope>NUCLEOTIDE SEQUENCE [LARGE SCALE GENOMIC DNA]</scope>
    <source>
        <strain evidence="12 13">LNHT1506</strain>
    </source>
</reference>
<name>A0A6H0XYJ0_9PEZI</name>
<keyword evidence="5" id="KW-0249">Electron transport</keyword>
<comment type="similarity">
    <text evidence="2">Belongs to the ferric reductase (FRE) family.</text>
</comment>
<dbReference type="SFLD" id="SFLDG01168">
    <property type="entry name" value="Ferric_reductase_subgroup_(FRE"/>
    <property type="match status" value="1"/>
</dbReference>
<evidence type="ECO:0000256" key="6">
    <source>
        <dbReference type="ARBA" id="ARBA00022989"/>
    </source>
</evidence>
<dbReference type="PROSITE" id="PS51384">
    <property type="entry name" value="FAD_FR"/>
    <property type="match status" value="1"/>
</dbReference>